<dbReference type="Proteomes" id="UP000286715">
    <property type="component" value="Unassembled WGS sequence"/>
</dbReference>
<organism evidence="2 3">
    <name type="scientific">Thermaurantimonas aggregans</name>
    <dbReference type="NCBI Taxonomy" id="2173829"/>
    <lineage>
        <taxon>Bacteria</taxon>
        <taxon>Pseudomonadati</taxon>
        <taxon>Bacteroidota</taxon>
        <taxon>Flavobacteriia</taxon>
        <taxon>Flavobacteriales</taxon>
        <taxon>Schleiferiaceae</taxon>
        <taxon>Thermaurantimonas</taxon>
    </lineage>
</organism>
<feature type="transmembrane region" description="Helical" evidence="1">
    <location>
        <begin position="54"/>
        <end position="74"/>
    </location>
</feature>
<keyword evidence="3" id="KW-1185">Reference proteome</keyword>
<keyword evidence="1" id="KW-0812">Transmembrane</keyword>
<dbReference type="AlphaFoldDB" id="A0A401XJ16"/>
<comment type="caution">
    <text evidence="2">The sequence shown here is derived from an EMBL/GenBank/DDBJ whole genome shotgun (WGS) entry which is preliminary data.</text>
</comment>
<feature type="transmembrane region" description="Helical" evidence="1">
    <location>
        <begin position="27"/>
        <end position="47"/>
    </location>
</feature>
<sequence>MKSILILKIQDDFAKENLQAVLVQWPWLDFIPILAALLFLIFGIYFLKNKRISTLYLTSFFHIVWIQTTLYAHVGNIERISQRANIEFFKSLNNKDVYVTTFKYKSYAQYFYTQCNKSMNLNKHNPIWLETGKVDKPVYFSVRKYHVKQFEETVKDAEFLYSKNGFYFYVRNPDL</sequence>
<keyword evidence="1" id="KW-0472">Membrane</keyword>
<dbReference type="EMBL" id="BHZE01000003">
    <property type="protein sequence ID" value="GCD76996.1"/>
    <property type="molecule type" value="Genomic_DNA"/>
</dbReference>
<keyword evidence="1" id="KW-1133">Transmembrane helix</keyword>
<protein>
    <submittedName>
        <fullName evidence="2">Uncharacterized protein</fullName>
    </submittedName>
</protein>
<accession>A0A401XJ16</accession>
<proteinExistence type="predicted"/>
<evidence type="ECO:0000313" key="3">
    <source>
        <dbReference type="Proteomes" id="UP000286715"/>
    </source>
</evidence>
<gene>
    <name evidence="2" type="ORF">JCM31826_04780</name>
</gene>
<evidence type="ECO:0000313" key="2">
    <source>
        <dbReference type="EMBL" id="GCD76996.1"/>
    </source>
</evidence>
<reference evidence="2 3" key="1">
    <citation type="submission" date="2018-11" db="EMBL/GenBank/DDBJ databases">
        <title>Schleiferia aggregans sp. nov., a moderately thermophilic heterotrophic bacterium isolated from microbial mats at a terrestrial hot spring.</title>
        <authorList>
            <person name="Iino T."/>
            <person name="Ohkuma M."/>
            <person name="Haruta S."/>
        </authorList>
    </citation>
    <scope>NUCLEOTIDE SEQUENCE [LARGE SCALE GENOMIC DNA]</scope>
    <source>
        <strain evidence="2 3">LA</strain>
    </source>
</reference>
<name>A0A401XJ16_9FLAO</name>
<evidence type="ECO:0000256" key="1">
    <source>
        <dbReference type="SAM" id="Phobius"/>
    </source>
</evidence>